<evidence type="ECO:0000313" key="2">
    <source>
        <dbReference type="Proteomes" id="UP000011668"/>
    </source>
</evidence>
<protein>
    <submittedName>
        <fullName evidence="1">Uncharacterized protein</fullName>
    </submittedName>
</protein>
<gene>
    <name evidence="1" type="ORF">AG1IA_00005</name>
</gene>
<dbReference type="HOGENOM" id="CLU_2251853_0_0_1"/>
<name>L8X6X6_THACA</name>
<proteinExistence type="predicted"/>
<comment type="caution">
    <text evidence="1">The sequence shown here is derived from an EMBL/GenBank/DDBJ whole genome shotgun (WGS) entry which is preliminary data.</text>
</comment>
<evidence type="ECO:0000313" key="1">
    <source>
        <dbReference type="EMBL" id="ELU45965.1"/>
    </source>
</evidence>
<sequence length="104" mass="11376">MCSCDTKSAKLSTDSTDLSVMFSRTYSSTNEWNRRDVALRCRRVESPSARASCSELVHSKGLDSVGSDNKDFFGETRGDRHDGSRKLAGVGLVAGHYMLATSHL</sequence>
<dbReference type="Proteomes" id="UP000011668">
    <property type="component" value="Unassembled WGS sequence"/>
</dbReference>
<organism evidence="1 2">
    <name type="scientific">Thanatephorus cucumeris (strain AG1-IA)</name>
    <name type="common">Rice sheath blight fungus</name>
    <name type="synonym">Rhizoctonia solani</name>
    <dbReference type="NCBI Taxonomy" id="983506"/>
    <lineage>
        <taxon>Eukaryota</taxon>
        <taxon>Fungi</taxon>
        <taxon>Dikarya</taxon>
        <taxon>Basidiomycota</taxon>
        <taxon>Agaricomycotina</taxon>
        <taxon>Agaricomycetes</taxon>
        <taxon>Cantharellales</taxon>
        <taxon>Ceratobasidiaceae</taxon>
        <taxon>Rhizoctonia</taxon>
        <taxon>Rhizoctonia solani AG-1</taxon>
    </lineage>
</organism>
<reference evidence="1 2" key="1">
    <citation type="journal article" date="2013" name="Nat. Commun.">
        <title>The evolution and pathogenic mechanisms of the rice sheath blight pathogen.</title>
        <authorList>
            <person name="Zheng A."/>
            <person name="Lin R."/>
            <person name="Xu L."/>
            <person name="Qin P."/>
            <person name="Tang C."/>
            <person name="Ai P."/>
            <person name="Zhang D."/>
            <person name="Liu Y."/>
            <person name="Sun Z."/>
            <person name="Feng H."/>
            <person name="Wang Y."/>
            <person name="Chen Y."/>
            <person name="Liang X."/>
            <person name="Fu R."/>
            <person name="Li Q."/>
            <person name="Zhang J."/>
            <person name="Yu X."/>
            <person name="Xie Z."/>
            <person name="Ding L."/>
            <person name="Guan P."/>
            <person name="Tang J."/>
            <person name="Liang Y."/>
            <person name="Wang S."/>
            <person name="Deng Q."/>
            <person name="Li S."/>
            <person name="Zhu J."/>
            <person name="Wang L."/>
            <person name="Liu H."/>
            <person name="Li P."/>
        </authorList>
    </citation>
    <scope>NUCLEOTIDE SEQUENCE [LARGE SCALE GENOMIC DNA]</scope>
    <source>
        <strain evidence="2">AG-1 IA</strain>
    </source>
</reference>
<keyword evidence="2" id="KW-1185">Reference proteome</keyword>
<accession>L8X6X6</accession>
<dbReference type="AlphaFoldDB" id="L8X6X6"/>
<dbReference type="EMBL" id="AFRT01000006">
    <property type="protein sequence ID" value="ELU45965.1"/>
    <property type="molecule type" value="Genomic_DNA"/>
</dbReference>